<evidence type="ECO:0000256" key="2">
    <source>
        <dbReference type="ARBA" id="ARBA00016013"/>
    </source>
</evidence>
<dbReference type="Pfam" id="PF13861">
    <property type="entry name" value="FLgD_tudor"/>
    <property type="match status" value="1"/>
</dbReference>
<dbReference type="Gene3D" id="2.30.30.910">
    <property type="match status" value="1"/>
</dbReference>
<feature type="domain" description="FlgD/Vpr Ig-like" evidence="6">
    <location>
        <begin position="129"/>
        <end position="196"/>
    </location>
</feature>
<evidence type="ECO:0000259" key="6">
    <source>
        <dbReference type="Pfam" id="PF13860"/>
    </source>
</evidence>
<dbReference type="Pfam" id="PF03963">
    <property type="entry name" value="FlgD"/>
    <property type="match status" value="1"/>
</dbReference>
<dbReference type="PATRIC" id="fig|1513271.3.peg.1842"/>
<comment type="function">
    <text evidence="4 5">Required for flagellar hook formation. May act as a scaffolding protein.</text>
</comment>
<dbReference type="AlphaFoldDB" id="A0A0J8GRY3"/>
<name>A0A0J8GRY3_9ALTE</name>
<evidence type="ECO:0000256" key="4">
    <source>
        <dbReference type="ARBA" id="ARBA00024746"/>
    </source>
</evidence>
<protein>
    <recommendedName>
        <fullName evidence="2 5">Basal-body rod modification protein FlgD</fullName>
    </recommendedName>
</protein>
<dbReference type="RefSeq" id="WP_048691793.1">
    <property type="nucleotide sequence ID" value="NZ_KQ130488.1"/>
</dbReference>
<dbReference type="EMBL" id="LAZL01000011">
    <property type="protein sequence ID" value="KMT65487.1"/>
    <property type="molecule type" value="Genomic_DNA"/>
</dbReference>
<reference evidence="8 9" key="1">
    <citation type="submission" date="2015-04" db="EMBL/GenBank/DDBJ databases">
        <title>Draft Genome Sequence of the Novel Agar-Digesting Marine Bacterium Q1.</title>
        <authorList>
            <person name="Li Y."/>
            <person name="Li D."/>
            <person name="Chen G."/>
            <person name="Du Z."/>
        </authorList>
    </citation>
    <scope>NUCLEOTIDE SEQUENCE [LARGE SCALE GENOMIC DNA]</scope>
    <source>
        <strain evidence="8 9">Q1</strain>
    </source>
</reference>
<evidence type="ECO:0000313" key="9">
    <source>
        <dbReference type="Proteomes" id="UP000037600"/>
    </source>
</evidence>
<dbReference type="Proteomes" id="UP000037600">
    <property type="component" value="Unassembled WGS sequence"/>
</dbReference>
<keyword evidence="9" id="KW-1185">Reference proteome</keyword>
<dbReference type="InterPro" id="IPR025965">
    <property type="entry name" value="FlgD/Vpr_Ig-like"/>
</dbReference>
<dbReference type="InterPro" id="IPR005648">
    <property type="entry name" value="FlgD"/>
</dbReference>
<evidence type="ECO:0000313" key="8">
    <source>
        <dbReference type="EMBL" id="KMT65487.1"/>
    </source>
</evidence>
<dbReference type="Gene3D" id="2.60.40.4070">
    <property type="match status" value="1"/>
</dbReference>
<gene>
    <name evidence="8" type="ORF">XM47_09045</name>
</gene>
<dbReference type="Pfam" id="PF13860">
    <property type="entry name" value="FlgD_ig"/>
    <property type="match status" value="1"/>
</dbReference>
<keyword evidence="3 5" id="KW-1005">Bacterial flagellum biogenesis</keyword>
<feature type="domain" description="FlgD Tudor-like" evidence="7">
    <location>
        <begin position="100"/>
        <end position="239"/>
    </location>
</feature>
<dbReference type="STRING" id="1513271.XM47_09045"/>
<evidence type="ECO:0000256" key="1">
    <source>
        <dbReference type="ARBA" id="ARBA00010577"/>
    </source>
</evidence>
<organism evidence="8 9">
    <name type="scientific">Catenovulum maritimum</name>
    <dbReference type="NCBI Taxonomy" id="1513271"/>
    <lineage>
        <taxon>Bacteria</taxon>
        <taxon>Pseudomonadati</taxon>
        <taxon>Pseudomonadota</taxon>
        <taxon>Gammaproteobacteria</taxon>
        <taxon>Alteromonadales</taxon>
        <taxon>Alteromonadaceae</taxon>
        <taxon>Catenovulum</taxon>
    </lineage>
</organism>
<evidence type="ECO:0000256" key="3">
    <source>
        <dbReference type="ARBA" id="ARBA00022795"/>
    </source>
</evidence>
<proteinExistence type="inferred from homology"/>
<comment type="similarity">
    <text evidence="1 5">Belongs to the FlgD family.</text>
</comment>
<dbReference type="OrthoDB" id="9785233at2"/>
<evidence type="ECO:0000259" key="7">
    <source>
        <dbReference type="Pfam" id="PF13861"/>
    </source>
</evidence>
<dbReference type="InterPro" id="IPR025963">
    <property type="entry name" value="FLgD_Tudor"/>
</dbReference>
<sequence>MVDSVSNSNSLSDLYWKKEEVNSAPEEKGALTQDDFFSLLTTQMAAQDPTNPTDNDQMISQMTNFTMAEGISDLNEKFTELSSQFGSILGSIESGQTSNKALQASSMVGRTVLVSAEEAPLFSLDEENRAMAGQVMFDGSMNDIKLQIKDQSGKLIQTLDLGASETGTAGFNWDGRNSDGELMGPNMYQISASAIDANTGMRTDLAVGAYSTVNSVRFGSGSELSMNLAGLGSYSMDDIIEVAP</sequence>
<evidence type="ECO:0000256" key="5">
    <source>
        <dbReference type="RuleBase" id="RU362076"/>
    </source>
</evidence>
<dbReference type="GO" id="GO:0044781">
    <property type="term" value="P:bacterial-type flagellum organization"/>
    <property type="evidence" value="ECO:0007669"/>
    <property type="project" value="UniProtKB-UniRule"/>
</dbReference>
<accession>A0A0J8GRY3</accession>
<comment type="caution">
    <text evidence="8">The sequence shown here is derived from an EMBL/GenBank/DDBJ whole genome shotgun (WGS) entry which is preliminary data.</text>
</comment>